<dbReference type="InterPro" id="IPR046672">
    <property type="entry name" value="DUF6542"/>
</dbReference>
<reference evidence="4 5" key="1">
    <citation type="submission" date="2021-10" db="EMBL/GenBank/DDBJ databases">
        <title>Streptomyces gossypii sp. nov., isolated from soil collected from cotton field.</title>
        <authorList>
            <person name="Ge X."/>
            <person name="Chen X."/>
            <person name="Liu W."/>
        </authorList>
    </citation>
    <scope>NUCLEOTIDE SEQUENCE [LARGE SCALE GENOMIC DNA]</scope>
    <source>
        <strain evidence="4 5">N2-109</strain>
    </source>
</reference>
<keyword evidence="2" id="KW-0812">Transmembrane</keyword>
<dbReference type="EMBL" id="JAJAGO010000008">
    <property type="protein sequence ID" value="MCT2591961.1"/>
    <property type="molecule type" value="Genomic_DNA"/>
</dbReference>
<feature type="domain" description="DUF6542" evidence="3">
    <location>
        <begin position="99"/>
        <end position="211"/>
    </location>
</feature>
<proteinExistence type="predicted"/>
<dbReference type="Proteomes" id="UP001156389">
    <property type="component" value="Unassembled WGS sequence"/>
</dbReference>
<keyword evidence="2" id="KW-1133">Transmembrane helix</keyword>
<keyword evidence="2" id="KW-0472">Membrane</keyword>
<feature type="transmembrane region" description="Helical" evidence="2">
    <location>
        <begin position="127"/>
        <end position="145"/>
    </location>
</feature>
<comment type="caution">
    <text evidence="4">The sequence shown here is derived from an EMBL/GenBank/DDBJ whole genome shotgun (WGS) entry which is preliminary data.</text>
</comment>
<evidence type="ECO:0000256" key="1">
    <source>
        <dbReference type="SAM" id="MobiDB-lite"/>
    </source>
</evidence>
<name>A0ABT2JVV0_9ACTN</name>
<feature type="compositionally biased region" description="Polar residues" evidence="1">
    <location>
        <begin position="1"/>
        <end position="14"/>
    </location>
</feature>
<feature type="transmembrane region" description="Helical" evidence="2">
    <location>
        <begin position="150"/>
        <end position="171"/>
    </location>
</feature>
<feature type="compositionally biased region" description="Polar residues" evidence="1">
    <location>
        <begin position="57"/>
        <end position="68"/>
    </location>
</feature>
<evidence type="ECO:0000259" key="3">
    <source>
        <dbReference type="Pfam" id="PF20177"/>
    </source>
</evidence>
<evidence type="ECO:0000313" key="4">
    <source>
        <dbReference type="EMBL" id="MCT2591961.1"/>
    </source>
</evidence>
<dbReference type="RefSeq" id="WP_260219281.1">
    <property type="nucleotide sequence ID" value="NZ_JAJAGO010000008.1"/>
</dbReference>
<feature type="transmembrane region" description="Helical" evidence="2">
    <location>
        <begin position="191"/>
        <end position="210"/>
    </location>
</feature>
<dbReference type="Pfam" id="PF20177">
    <property type="entry name" value="DUF6542"/>
    <property type="match status" value="1"/>
</dbReference>
<feature type="region of interest" description="Disordered" evidence="1">
    <location>
        <begin position="223"/>
        <end position="252"/>
    </location>
</feature>
<feature type="region of interest" description="Disordered" evidence="1">
    <location>
        <begin position="1"/>
        <end position="68"/>
    </location>
</feature>
<accession>A0ABT2JVV0</accession>
<feature type="compositionally biased region" description="Basic and acidic residues" evidence="1">
    <location>
        <begin position="31"/>
        <end position="51"/>
    </location>
</feature>
<feature type="transmembrane region" description="Helical" evidence="2">
    <location>
        <begin position="100"/>
        <end position="121"/>
    </location>
</feature>
<keyword evidence="5" id="KW-1185">Reference proteome</keyword>
<protein>
    <recommendedName>
        <fullName evidence="3">DUF6542 domain-containing protein</fullName>
    </recommendedName>
</protein>
<organism evidence="4 5">
    <name type="scientific">Streptomyces gossypii</name>
    <dbReference type="NCBI Taxonomy" id="2883101"/>
    <lineage>
        <taxon>Bacteria</taxon>
        <taxon>Bacillati</taxon>
        <taxon>Actinomycetota</taxon>
        <taxon>Actinomycetes</taxon>
        <taxon>Kitasatosporales</taxon>
        <taxon>Streptomycetaceae</taxon>
        <taxon>Streptomyces</taxon>
    </lineage>
</organism>
<evidence type="ECO:0000313" key="5">
    <source>
        <dbReference type="Proteomes" id="UP001156389"/>
    </source>
</evidence>
<sequence length="252" mass="26276">MEQRSTGVSQQSEPQAVPAARRSRPPWLPRPVREARGGAEARQPRKPRPDPVRAPTGTESTGSASVRSGTPAYRALSRLARLPRAQALAVAWSRLPNPRLTALGSGLLGVLAMLLVGGLDALLLDSAAAYGVCFLLVSAFCALWVRPADLIAAPVSAPLAFTAGLFFTSPGSDGFSGTLMGLVSGLSLQAGWVYAGTLLAGLIALVRRIAYVRRRRAERRAAVGGPVAGSPARHPRATARAAPAAPRSNPQV</sequence>
<gene>
    <name evidence="4" type="ORF">LHJ74_18995</name>
</gene>
<evidence type="ECO:0000256" key="2">
    <source>
        <dbReference type="SAM" id="Phobius"/>
    </source>
</evidence>